<dbReference type="Proteomes" id="UP000464495">
    <property type="component" value="Chromosome"/>
</dbReference>
<organism evidence="2 3">
    <name type="scientific">Algicella marina</name>
    <dbReference type="NCBI Taxonomy" id="2683284"/>
    <lineage>
        <taxon>Bacteria</taxon>
        <taxon>Pseudomonadati</taxon>
        <taxon>Pseudomonadota</taxon>
        <taxon>Alphaproteobacteria</taxon>
        <taxon>Rhodobacterales</taxon>
        <taxon>Paracoccaceae</taxon>
        <taxon>Algicella</taxon>
    </lineage>
</organism>
<evidence type="ECO:0000313" key="2">
    <source>
        <dbReference type="EMBL" id="QHQ36127.1"/>
    </source>
</evidence>
<dbReference type="EMBL" id="CP046620">
    <property type="protein sequence ID" value="QHQ36127.1"/>
    <property type="molecule type" value="Genomic_DNA"/>
</dbReference>
<reference evidence="2 3" key="1">
    <citation type="submission" date="2019-12" db="EMBL/GenBank/DDBJ databases">
        <title>Complete genome sequence of Algicella marina strain 9Alg 56(T) isolated from the red alga Tichocarpus crinitus.</title>
        <authorList>
            <person name="Kim S.-G."/>
            <person name="Nedashkovskaya O.I."/>
        </authorList>
    </citation>
    <scope>NUCLEOTIDE SEQUENCE [LARGE SCALE GENOMIC DNA]</scope>
    <source>
        <strain evidence="2 3">9Alg 56</strain>
    </source>
</reference>
<dbReference type="SUPFAM" id="SSF54909">
    <property type="entry name" value="Dimeric alpha+beta barrel"/>
    <property type="match status" value="1"/>
</dbReference>
<dbReference type="InterPro" id="IPR010753">
    <property type="entry name" value="DUF1330"/>
</dbReference>
<dbReference type="PANTHER" id="PTHR41521:SF4">
    <property type="entry name" value="BLR0684 PROTEIN"/>
    <property type="match status" value="1"/>
</dbReference>
<dbReference type="Gene3D" id="3.30.70.100">
    <property type="match status" value="1"/>
</dbReference>
<protein>
    <submittedName>
        <fullName evidence="2">DUF1330 domain-containing protein</fullName>
    </submittedName>
</protein>
<feature type="domain" description="DUF1330" evidence="1">
    <location>
        <begin position="79"/>
        <end position="170"/>
    </location>
</feature>
<dbReference type="AlphaFoldDB" id="A0A6P1T2A2"/>
<evidence type="ECO:0000313" key="3">
    <source>
        <dbReference type="Proteomes" id="UP000464495"/>
    </source>
</evidence>
<dbReference type="KEGG" id="amaq:GO499_13595"/>
<proteinExistence type="predicted"/>
<dbReference type="InterPro" id="IPR011008">
    <property type="entry name" value="Dimeric_a/b-barrel"/>
</dbReference>
<name>A0A6P1T2A2_9RHOB</name>
<gene>
    <name evidence="2" type="ORF">GO499_13595</name>
</gene>
<dbReference type="PANTHER" id="PTHR41521">
    <property type="match status" value="1"/>
</dbReference>
<dbReference type="Pfam" id="PF07045">
    <property type="entry name" value="DUF1330"/>
    <property type="match status" value="1"/>
</dbReference>
<evidence type="ECO:0000259" key="1">
    <source>
        <dbReference type="Pfam" id="PF07045"/>
    </source>
</evidence>
<accession>A0A6P1T2A2</accession>
<keyword evidence="3" id="KW-1185">Reference proteome</keyword>
<sequence length="173" mass="19243">MPRSSERLLTEQRSNPLDQMACMALKTASARSNFAGLAMRKIPRKFCTYMDKKICSCYVHRSTKIRSQTHAGNRRPFMSAFLIATVTIRDKEKFEAYSKKVGPELPGFGGELLIRGSFAESLHGGGDHQLAAVLRFPDMASLRGWYDSPAYQQAIGLRNAGADMTITAYEAID</sequence>